<dbReference type="KEGG" id="bcad:DBX24_02285"/>
<keyword evidence="2" id="KW-1185">Reference proteome</keyword>
<name>A0A6P1QY87_9FLAO</name>
<dbReference type="OrthoDB" id="982482at2"/>
<dbReference type="Proteomes" id="UP000464318">
    <property type="component" value="Chromosome"/>
</dbReference>
<dbReference type="AlphaFoldDB" id="A0A6P1QY87"/>
<accession>A0A6P1QY87</accession>
<proteinExistence type="predicted"/>
<sequence>MLSSGLILGLLFPMLSCSNDGLYMQSVDGKWAKDTPLSFSFEVKDAEVPKNIIFVVRNNNDYPYSNIRVFSSVSEEGAKNVAVDTLNYIMAKPNGEWLGAGFGDTKEIKFLYKSQYKFPKNGKYIISIKQAMRNDNLPGIEDFGIEISSAE</sequence>
<organism evidence="1 2">
    <name type="scientific">Bergeyella cardium</name>
    <dbReference type="NCBI Taxonomy" id="1585976"/>
    <lineage>
        <taxon>Bacteria</taxon>
        <taxon>Pseudomonadati</taxon>
        <taxon>Bacteroidota</taxon>
        <taxon>Flavobacteriia</taxon>
        <taxon>Flavobacteriales</taxon>
        <taxon>Weeksellaceae</taxon>
        <taxon>Bergeyella</taxon>
    </lineage>
</organism>
<keyword evidence="1" id="KW-0449">Lipoprotein</keyword>
<evidence type="ECO:0000313" key="2">
    <source>
        <dbReference type="Proteomes" id="UP000464318"/>
    </source>
</evidence>
<dbReference type="InterPro" id="IPR020018">
    <property type="entry name" value="Motility-assoc_lipoprot_GldH"/>
</dbReference>
<dbReference type="Pfam" id="PF14109">
    <property type="entry name" value="GldH_lipo"/>
    <property type="match status" value="1"/>
</dbReference>
<evidence type="ECO:0000313" key="1">
    <source>
        <dbReference type="EMBL" id="QHN66087.1"/>
    </source>
</evidence>
<dbReference type="NCBIfam" id="TIGR03511">
    <property type="entry name" value="GldH_lipo"/>
    <property type="match status" value="1"/>
</dbReference>
<protein>
    <submittedName>
        <fullName evidence="1">Gliding motility lipoprotein GldH</fullName>
    </submittedName>
</protein>
<dbReference type="EMBL" id="CP029149">
    <property type="protein sequence ID" value="QHN66087.1"/>
    <property type="molecule type" value="Genomic_DNA"/>
</dbReference>
<gene>
    <name evidence="1" type="primary">gldH</name>
    <name evidence="1" type="ORF">DBX24_02285</name>
</gene>
<reference evidence="1 2" key="1">
    <citation type="submission" date="2018-04" db="EMBL/GenBank/DDBJ databases">
        <title>Characteristic and Complete Genome Sequencing of A Novel Member of Infective Endocarditis Causative Bacteria: Bergeyella cardium QL-PH.</title>
        <authorList>
            <person name="Pan H."/>
            <person name="Sun E."/>
            <person name="Zhang Y."/>
        </authorList>
    </citation>
    <scope>NUCLEOTIDE SEQUENCE [LARGE SCALE GENOMIC DNA]</scope>
    <source>
        <strain evidence="1 2">HPQL</strain>
    </source>
</reference>